<protein>
    <submittedName>
        <fullName evidence="2">Uncharacterized protein</fullName>
    </submittedName>
</protein>
<evidence type="ECO:0000256" key="1">
    <source>
        <dbReference type="SAM" id="MobiDB-lite"/>
    </source>
</evidence>
<keyword evidence="3" id="KW-1185">Reference proteome</keyword>
<dbReference type="AlphaFoldDB" id="A0AAV5QYQ4"/>
<gene>
    <name evidence="2" type="ORF">DAPK24_008800</name>
</gene>
<evidence type="ECO:0000313" key="2">
    <source>
        <dbReference type="EMBL" id="GMM44305.1"/>
    </source>
</evidence>
<sequence>MFARAGLRTIANARGMATEASGSSDLTKNLLDQLAKVAKTEAASSTETANPSLNKKSFSRGENKDRKISSNKPEFRNNKKTYQNNRSFNKSPSKRGSNYRTREQKEESRGFSNSRSTERKTVSDFDRYRNKKSKDDIGRNVQTLNDKGMKFAEELEEKAFFIRRKTSDDVKPVVPTFENKITHQFINARINHYANLYASSEDKFAEFKNTVKPYRPSIINKLELNLSKDKIAHNTESRFLKALEQITMRRGFKLLDSVKRNVEYLPQTSTLYPYANNTLPSNLKRSVANLKNLQNISAEEVDSTIASVVKGIRPELIFDPTKSYKTPQLKVNAQVVVNGLNRNPQLQVDNLHVAIAPALLGESPVKSIPQPVIAPMQIK</sequence>
<feature type="compositionally biased region" description="Basic and acidic residues" evidence="1">
    <location>
        <begin position="59"/>
        <end position="77"/>
    </location>
</feature>
<name>A0AAV5QYQ4_PICKL</name>
<feature type="compositionally biased region" description="Low complexity" evidence="1">
    <location>
        <begin position="40"/>
        <end position="49"/>
    </location>
</feature>
<accession>A0AAV5QYQ4</accession>
<feature type="region of interest" description="Disordered" evidence="1">
    <location>
        <begin position="38"/>
        <end position="127"/>
    </location>
</feature>
<dbReference type="EMBL" id="BTGB01000001">
    <property type="protein sequence ID" value="GMM44305.1"/>
    <property type="molecule type" value="Genomic_DNA"/>
</dbReference>
<evidence type="ECO:0000313" key="3">
    <source>
        <dbReference type="Proteomes" id="UP001378960"/>
    </source>
</evidence>
<comment type="caution">
    <text evidence="2">The sequence shown here is derived from an EMBL/GenBank/DDBJ whole genome shotgun (WGS) entry which is preliminary data.</text>
</comment>
<proteinExistence type="predicted"/>
<dbReference type="Proteomes" id="UP001378960">
    <property type="component" value="Unassembled WGS sequence"/>
</dbReference>
<feature type="compositionally biased region" description="Basic and acidic residues" evidence="1">
    <location>
        <begin position="100"/>
        <end position="109"/>
    </location>
</feature>
<feature type="compositionally biased region" description="Polar residues" evidence="1">
    <location>
        <begin position="80"/>
        <end position="99"/>
    </location>
</feature>
<feature type="compositionally biased region" description="Basic and acidic residues" evidence="1">
    <location>
        <begin position="116"/>
        <end position="127"/>
    </location>
</feature>
<reference evidence="2 3" key="1">
    <citation type="journal article" date="2023" name="Elife">
        <title>Identification of key yeast species and microbe-microbe interactions impacting larval growth of Drosophila in the wild.</title>
        <authorList>
            <person name="Mure A."/>
            <person name="Sugiura Y."/>
            <person name="Maeda R."/>
            <person name="Honda K."/>
            <person name="Sakurai N."/>
            <person name="Takahashi Y."/>
            <person name="Watada M."/>
            <person name="Katoh T."/>
            <person name="Gotoh A."/>
            <person name="Gotoh Y."/>
            <person name="Taniguchi I."/>
            <person name="Nakamura K."/>
            <person name="Hayashi T."/>
            <person name="Katayama T."/>
            <person name="Uemura T."/>
            <person name="Hattori Y."/>
        </authorList>
    </citation>
    <scope>NUCLEOTIDE SEQUENCE [LARGE SCALE GENOMIC DNA]</scope>
    <source>
        <strain evidence="2 3">PK-24</strain>
    </source>
</reference>
<organism evidence="2 3">
    <name type="scientific">Pichia kluyveri</name>
    <name type="common">Yeast</name>
    <dbReference type="NCBI Taxonomy" id="36015"/>
    <lineage>
        <taxon>Eukaryota</taxon>
        <taxon>Fungi</taxon>
        <taxon>Dikarya</taxon>
        <taxon>Ascomycota</taxon>
        <taxon>Saccharomycotina</taxon>
        <taxon>Pichiomycetes</taxon>
        <taxon>Pichiales</taxon>
        <taxon>Pichiaceae</taxon>
        <taxon>Pichia</taxon>
    </lineage>
</organism>